<proteinExistence type="inferred from homology"/>
<dbReference type="PANTHER" id="PTHR10566:SF120">
    <property type="entry name" value="PROTEIN ACTIVITY OF BC1 COMPLEX KINASE 3, CHLOROPLASTIC"/>
    <property type="match status" value="1"/>
</dbReference>
<name>A0A7S0RXD1_9CHLO</name>
<dbReference type="EMBL" id="HBFA01038349">
    <property type="protein sequence ID" value="CAD8689602.1"/>
    <property type="molecule type" value="Transcribed_RNA"/>
</dbReference>
<dbReference type="GO" id="GO:0005524">
    <property type="term" value="F:ATP binding"/>
    <property type="evidence" value="ECO:0007669"/>
    <property type="project" value="InterPro"/>
</dbReference>
<protein>
    <recommendedName>
        <fullName evidence="2">Protein kinase domain-containing protein</fullName>
    </recommendedName>
</protein>
<accession>A0A7S0RXD1</accession>
<dbReference type="GO" id="GO:0004672">
    <property type="term" value="F:protein kinase activity"/>
    <property type="evidence" value="ECO:0007669"/>
    <property type="project" value="InterPro"/>
</dbReference>
<reference evidence="3" key="1">
    <citation type="submission" date="2021-01" db="EMBL/GenBank/DDBJ databases">
        <authorList>
            <person name="Corre E."/>
            <person name="Pelletier E."/>
            <person name="Niang G."/>
            <person name="Scheremetjew M."/>
            <person name="Finn R."/>
            <person name="Kale V."/>
            <person name="Holt S."/>
            <person name="Cochrane G."/>
            <person name="Meng A."/>
            <person name="Brown T."/>
            <person name="Cohen L."/>
        </authorList>
    </citation>
    <scope>NUCLEOTIDE SEQUENCE</scope>
    <source>
        <strain evidence="3">CCMP722</strain>
    </source>
</reference>
<dbReference type="AlphaFoldDB" id="A0A7S0RXD1"/>
<evidence type="ECO:0000313" key="3">
    <source>
        <dbReference type="EMBL" id="CAD8689602.1"/>
    </source>
</evidence>
<dbReference type="InterPro" id="IPR004147">
    <property type="entry name" value="ABC1_dom"/>
</dbReference>
<evidence type="ECO:0000256" key="1">
    <source>
        <dbReference type="ARBA" id="ARBA00009670"/>
    </source>
</evidence>
<dbReference type="PANTHER" id="PTHR10566">
    <property type="entry name" value="CHAPERONE-ACTIVITY OF BC1 COMPLEX CABC1 -RELATED"/>
    <property type="match status" value="1"/>
</dbReference>
<dbReference type="InterPro" id="IPR050154">
    <property type="entry name" value="UbiB_kinase"/>
</dbReference>
<organism evidence="3">
    <name type="scientific">Pyramimonas obovata</name>
    <dbReference type="NCBI Taxonomy" id="1411642"/>
    <lineage>
        <taxon>Eukaryota</taxon>
        <taxon>Viridiplantae</taxon>
        <taxon>Chlorophyta</taxon>
        <taxon>Pyramimonadophyceae</taxon>
        <taxon>Pyramimonadales</taxon>
        <taxon>Pyramimonadaceae</taxon>
        <taxon>Pyramimonas</taxon>
        <taxon>Pyramimonas incertae sedis</taxon>
    </lineage>
</organism>
<dbReference type="InterPro" id="IPR000719">
    <property type="entry name" value="Prot_kinase_dom"/>
</dbReference>
<feature type="domain" description="Protein kinase" evidence="2">
    <location>
        <begin position="215"/>
        <end position="544"/>
    </location>
</feature>
<dbReference type="PROSITE" id="PS50011">
    <property type="entry name" value="PROTEIN_KINASE_DOM"/>
    <property type="match status" value="1"/>
</dbReference>
<evidence type="ECO:0000259" key="2">
    <source>
        <dbReference type="PROSITE" id="PS50011"/>
    </source>
</evidence>
<sequence>MACVNKAGAMQLHSSVSKGAGGLRLSSGKALRARVLRQNKASRSVSRTGRVCTATVSTNTPITAKVPRIEEDEAVLLKDQQRARAIAACVDPPTYNAEKLRKKYMFRPIAIAGRSLQIAVRLGSFGSVVLADKLTGRLEKNLGKRAKQFRERLTELGPTFIKVGQALSTRPDLMPQPYLEELTELQDALPCFSNQQAFRTIEEDVGRPLEEIYSAISPSPIAAASLGQVYKARLVDGTEVAVKVQRPNIIQGIELDLFLVRNTVVLVDKYLTSLNTSLTNLVDDFAKRVLQELNYVQEGLNCERFNDLYGDRPEIFVPGIFWGASSSRVLTMEWVEGIKLSEQQAIADQGLDILQLVDVGIQCSLRQLLEYGFFHADPHPGNLLATPDGRLAFLDFGMMSETPSGARVAIINHVVHLVNRDYEAMARDYYALDFLDPSVDVRPIVPALANFFDDVLTASVSELNFKTITDGLGAVLYEYPFNVPAYYALILRSLTVLEGLALFTDPNFKVLAKAYPYMARRLLTDPSASLRESLLELLFKEEVFRWGRLENLLREGGKESDFNASEVIKPIVELVLADDEDNQLRPLVESEVVRVAEALSLGALIEGTRGRDLEGVPAPVQSALMLRSRSLQDEAEILELRAQVLRVWDLLSSSKGFDPAVLQPLFQIAQDQQAQQFGNRVATRFFTRLTARAVREVLMNNPPPSTPRVATSAE</sequence>
<dbReference type="InterPro" id="IPR011009">
    <property type="entry name" value="Kinase-like_dom_sf"/>
</dbReference>
<gene>
    <name evidence="3" type="ORF">POBO1169_LOCUS19190</name>
</gene>
<dbReference type="SUPFAM" id="SSF56112">
    <property type="entry name" value="Protein kinase-like (PK-like)"/>
    <property type="match status" value="1"/>
</dbReference>
<dbReference type="Pfam" id="PF03109">
    <property type="entry name" value="ABC1"/>
    <property type="match status" value="1"/>
</dbReference>
<dbReference type="CDD" id="cd05121">
    <property type="entry name" value="ABC1_ADCK3-like"/>
    <property type="match status" value="1"/>
</dbReference>
<comment type="similarity">
    <text evidence="1">Belongs to the protein kinase superfamily. ADCK protein kinase family.</text>
</comment>